<dbReference type="UniPathway" id="UPA00378"/>
<dbReference type="VEuPathDB" id="AmoebaDB:NAEGRDRAFT_74047"/>
<name>D2VYA3_NAEGR</name>
<dbReference type="EMBL" id="GG738910">
    <property type="protein sequence ID" value="EFC38214.1"/>
    <property type="molecule type" value="Genomic_DNA"/>
</dbReference>
<dbReference type="InterPro" id="IPR026116">
    <property type="entry name" value="GT18_cat"/>
</dbReference>
<dbReference type="InParanoid" id="D2VYA3"/>
<organism evidence="3">
    <name type="scientific">Naegleria gruberi</name>
    <name type="common">Amoeba</name>
    <dbReference type="NCBI Taxonomy" id="5762"/>
    <lineage>
        <taxon>Eukaryota</taxon>
        <taxon>Discoba</taxon>
        <taxon>Heterolobosea</taxon>
        <taxon>Tetramitia</taxon>
        <taxon>Eutetramitia</taxon>
        <taxon>Vahlkampfiidae</taxon>
        <taxon>Naegleria</taxon>
    </lineage>
</organism>
<dbReference type="Pfam" id="PF15024">
    <property type="entry name" value="Glyco_transf_18"/>
    <property type="match status" value="1"/>
</dbReference>
<dbReference type="AlphaFoldDB" id="D2VYA3"/>
<evidence type="ECO:0000313" key="2">
    <source>
        <dbReference type="EMBL" id="EFC38214.1"/>
    </source>
</evidence>
<reference evidence="2 3" key="1">
    <citation type="journal article" date="2010" name="Cell">
        <title>The genome of Naegleria gruberi illuminates early eukaryotic versatility.</title>
        <authorList>
            <person name="Fritz-Laylin L.K."/>
            <person name="Prochnik S.E."/>
            <person name="Ginger M.L."/>
            <person name="Dacks J.B."/>
            <person name="Carpenter M.L."/>
            <person name="Field M.C."/>
            <person name="Kuo A."/>
            <person name="Paredez A."/>
            <person name="Chapman J."/>
            <person name="Pham J."/>
            <person name="Shu S."/>
            <person name="Neupane R."/>
            <person name="Cipriano M."/>
            <person name="Mancuso J."/>
            <person name="Tu H."/>
            <person name="Salamov A."/>
            <person name="Lindquist E."/>
            <person name="Shapiro H."/>
            <person name="Lucas S."/>
            <person name="Grigoriev I.V."/>
            <person name="Cande W.Z."/>
            <person name="Fulton C."/>
            <person name="Rokhsar D.S."/>
            <person name="Dawson S.C."/>
        </authorList>
    </citation>
    <scope>NUCLEOTIDE SEQUENCE [LARGE SCALE GENOMIC DNA]</scope>
    <source>
        <strain evidence="2 3">NEG-M</strain>
    </source>
</reference>
<proteinExistence type="predicted"/>
<evidence type="ECO:0000259" key="1">
    <source>
        <dbReference type="Pfam" id="PF15024"/>
    </source>
</evidence>
<protein>
    <submittedName>
        <fullName evidence="2">Predicted protein</fullName>
    </submittedName>
</protein>
<sequence>MKGGILEPCIYIFNTEGASALPEITAATNISNNIFVFERKEQANLHTDTYSDNVRKRKQLNDFYDMLKTVHSMDIKGPLALMEDDFVFCPYAVGHLARITTFMSRKNYSGIRFSFGLNGVIIHKSDIPGFMNYMEANRKRAFPTDWLLEEFVNKYVPMGQEYFKERVFYTYRYQLMEHIGVVTSVGNNRNEEQNKINFPQCYETQTQSQLMFMFFVDACPNSLFYPCDETSAPNDFVHDSLPCETLPASAIHSLQELQTIKAVLGALGENCDTICAKSESVCAPNYFPYINRCDEMRKHYSSCECKKEGVIDSRAPYFDGKYCIIGNRRSKFRCGNAHPSERRLCPCKPK</sequence>
<evidence type="ECO:0000313" key="3">
    <source>
        <dbReference type="Proteomes" id="UP000006671"/>
    </source>
</evidence>
<gene>
    <name evidence="2" type="ORF">NAEGRDRAFT_74047</name>
</gene>
<dbReference type="GO" id="GO:0030144">
    <property type="term" value="F:alpha-1,6-mannosylglycoprotein 6-beta-N-acetylglucosaminyltransferase activity"/>
    <property type="evidence" value="ECO:0007669"/>
    <property type="project" value="InterPro"/>
</dbReference>
<dbReference type="GeneID" id="8857767"/>
<feature type="domain" description="Glycosyltransferase family 18 catalytic" evidence="1">
    <location>
        <begin position="257"/>
        <end position="347"/>
    </location>
</feature>
<dbReference type="OrthoDB" id="567475at2759"/>
<dbReference type="KEGG" id="ngr:NAEGRDRAFT_74047"/>
<accession>D2VYA3</accession>
<dbReference type="Proteomes" id="UP000006671">
    <property type="component" value="Unassembled WGS sequence"/>
</dbReference>
<keyword evidence="3" id="KW-1185">Reference proteome</keyword>
<dbReference type="RefSeq" id="XP_002670958.1">
    <property type="nucleotide sequence ID" value="XM_002670912.1"/>
</dbReference>